<evidence type="ECO:0000256" key="9">
    <source>
        <dbReference type="PROSITE-ProRule" id="PRU10141"/>
    </source>
</evidence>
<keyword evidence="4" id="KW-0812">Transmembrane</keyword>
<dbReference type="Pfam" id="PF00069">
    <property type="entry name" value="Pkinase"/>
    <property type="match status" value="1"/>
</dbReference>
<comment type="subcellular location">
    <subcellularLocation>
        <location evidence="1">Cell envelope</location>
    </subcellularLocation>
    <subcellularLocation>
        <location evidence="2">Endomembrane system</location>
    </subcellularLocation>
</comment>
<keyword evidence="3" id="KW-0808">Transferase</keyword>
<evidence type="ECO:0000256" key="6">
    <source>
        <dbReference type="ARBA" id="ARBA00022840"/>
    </source>
</evidence>
<evidence type="ECO:0000256" key="5">
    <source>
        <dbReference type="ARBA" id="ARBA00022741"/>
    </source>
</evidence>
<dbReference type="InterPro" id="IPR047117">
    <property type="entry name" value="PERK1-13-like"/>
</dbReference>
<reference evidence="11 12" key="1">
    <citation type="journal article" date="2020" name="bioRxiv">
        <title>Metabolic contributions of an alphaproteobacterial endosymbiont in the apicomplexan Cardiosporidium cionae.</title>
        <authorList>
            <person name="Hunter E.S."/>
            <person name="Paight C.J."/>
            <person name="Lane C.E."/>
        </authorList>
    </citation>
    <scope>NUCLEOTIDE SEQUENCE [LARGE SCALE GENOMIC DNA]</scope>
    <source>
        <strain evidence="11">ESH_2018</strain>
    </source>
</reference>
<evidence type="ECO:0000256" key="7">
    <source>
        <dbReference type="ARBA" id="ARBA00022989"/>
    </source>
</evidence>
<evidence type="ECO:0000256" key="2">
    <source>
        <dbReference type="ARBA" id="ARBA00004308"/>
    </source>
</evidence>
<dbReference type="InterPro" id="IPR017441">
    <property type="entry name" value="Protein_kinase_ATP_BS"/>
</dbReference>
<evidence type="ECO:0000259" key="10">
    <source>
        <dbReference type="PROSITE" id="PS50011"/>
    </source>
</evidence>
<name>A0ABQ7J4V2_9APIC</name>
<evidence type="ECO:0000256" key="1">
    <source>
        <dbReference type="ARBA" id="ARBA00004196"/>
    </source>
</evidence>
<proteinExistence type="predicted"/>
<keyword evidence="7" id="KW-1133">Transmembrane helix</keyword>
<keyword evidence="12" id="KW-1185">Reference proteome</keyword>
<evidence type="ECO:0000313" key="12">
    <source>
        <dbReference type="Proteomes" id="UP000823046"/>
    </source>
</evidence>
<dbReference type="PANTHER" id="PTHR47982">
    <property type="entry name" value="PROLINE-RICH RECEPTOR-LIKE PROTEIN KINASE PERK4"/>
    <property type="match status" value="1"/>
</dbReference>
<evidence type="ECO:0000256" key="8">
    <source>
        <dbReference type="ARBA" id="ARBA00023136"/>
    </source>
</evidence>
<feature type="domain" description="Protein kinase" evidence="10">
    <location>
        <begin position="95"/>
        <end position="366"/>
    </location>
</feature>
<dbReference type="EMBL" id="JADAQX010001021">
    <property type="protein sequence ID" value="KAF8819032.1"/>
    <property type="molecule type" value="Genomic_DNA"/>
</dbReference>
<dbReference type="Gene3D" id="1.10.510.10">
    <property type="entry name" value="Transferase(Phosphotransferase) domain 1"/>
    <property type="match status" value="1"/>
</dbReference>
<evidence type="ECO:0000313" key="11">
    <source>
        <dbReference type="EMBL" id="KAF8819032.1"/>
    </source>
</evidence>
<dbReference type="Proteomes" id="UP000823046">
    <property type="component" value="Unassembled WGS sequence"/>
</dbReference>
<dbReference type="PROSITE" id="PS00107">
    <property type="entry name" value="PROTEIN_KINASE_ATP"/>
    <property type="match status" value="1"/>
</dbReference>
<comment type="caution">
    <text evidence="11">The sequence shown here is derived from an EMBL/GenBank/DDBJ whole genome shotgun (WGS) entry which is preliminary data.</text>
</comment>
<evidence type="ECO:0000256" key="4">
    <source>
        <dbReference type="ARBA" id="ARBA00022692"/>
    </source>
</evidence>
<dbReference type="SUPFAM" id="SSF56112">
    <property type="entry name" value="Protein kinase-like (PK-like)"/>
    <property type="match status" value="1"/>
</dbReference>
<dbReference type="InterPro" id="IPR008271">
    <property type="entry name" value="Ser/Thr_kinase_AS"/>
</dbReference>
<evidence type="ECO:0000256" key="3">
    <source>
        <dbReference type="ARBA" id="ARBA00022679"/>
    </source>
</evidence>
<keyword evidence="5 9" id="KW-0547">Nucleotide-binding</keyword>
<dbReference type="InterPro" id="IPR011009">
    <property type="entry name" value="Kinase-like_dom_sf"/>
</dbReference>
<accession>A0ABQ7J4V2</accession>
<gene>
    <name evidence="11" type="ORF">IE077_001858</name>
</gene>
<keyword evidence="8" id="KW-0472">Membrane</keyword>
<dbReference type="PANTHER" id="PTHR47982:SF70">
    <property type="entry name" value="PROTEIN KINASE SUPERFAMILY PROTEIN"/>
    <property type="match status" value="1"/>
</dbReference>
<feature type="binding site" evidence="9">
    <location>
        <position position="122"/>
    </location>
    <ligand>
        <name>ATP</name>
        <dbReference type="ChEBI" id="CHEBI:30616"/>
    </ligand>
</feature>
<organism evidence="11 12">
    <name type="scientific">Cardiosporidium cionae</name>
    <dbReference type="NCBI Taxonomy" id="476202"/>
    <lineage>
        <taxon>Eukaryota</taxon>
        <taxon>Sar</taxon>
        <taxon>Alveolata</taxon>
        <taxon>Apicomplexa</taxon>
        <taxon>Aconoidasida</taxon>
        <taxon>Nephromycida</taxon>
        <taxon>Cardiosporidium</taxon>
    </lineage>
</organism>
<dbReference type="PROSITE" id="PS00108">
    <property type="entry name" value="PROTEIN_KINASE_ST"/>
    <property type="match status" value="1"/>
</dbReference>
<keyword evidence="6 9" id="KW-0067">ATP-binding</keyword>
<dbReference type="PROSITE" id="PS50011">
    <property type="entry name" value="PROTEIN_KINASE_DOM"/>
    <property type="match status" value="1"/>
</dbReference>
<dbReference type="Gene3D" id="3.30.200.20">
    <property type="entry name" value="Phosphorylase Kinase, domain 1"/>
    <property type="match status" value="1"/>
</dbReference>
<dbReference type="InterPro" id="IPR000719">
    <property type="entry name" value="Prot_kinase_dom"/>
</dbReference>
<sequence>MHFNGPRTNSCLTPLPSFSGEMRWASQPVHGVRESEKSYVLSTETSVGAETNSSMSSHCTTSAPMEMSFSPTNLHLNSMLLEYPYEKLFKATDGFCEERCLGYGNHGTVFHGSLFGTDVAVKTLFSPTESGFEEEVLALSKFRHPNLVSLMGFARYEEKRLLVYEMLSAGDVQKSLLAGGLTWEHRLSIALDTATALCYLHNNKPRCIHRDLKTANILLSDHGSAKVADFGLSCLSNKQHDIHVNRASGTIGYADPLYVRRPVCKEIGVVNEATDIYSFGAVLLELLTRRPPASQNIDGRISFFVSAIDFDLKRLFSFVDTKAKFPPSVSQELAQLSLRCLGPRPRSRPNFSEIVALLRSIKDSFTSKADLDRSRLEVSSTGTASYCNPNRGNNAITDACPNSEAKSSKLHTLQPIDSSIEYSRSDIYQTPLQGIHHLLRSNHRIDHSGVTNPINQRNLRNDFKHSNVTNVPRENNIFTRNCARKSFSYSPSQQASHSSLHGIEHSENDALTTISYPYEIEMKRRRNATCEQLHDHVAIHGQGKFCDDEEAYFSLCLQFSERLAADREQTERQLRMEEERELHATLEASKRDNLLKNFCNINNIEEDS</sequence>
<dbReference type="SMART" id="SM00220">
    <property type="entry name" value="S_TKc"/>
    <property type="match status" value="1"/>
</dbReference>
<protein>
    <submittedName>
        <fullName evidence="11">Tyrosine kinase-like (TKL) protein</fullName>
    </submittedName>
</protein>